<organism evidence="2 3">
    <name type="scientific">Brassicogethes aeneus</name>
    <name type="common">Rape pollen beetle</name>
    <name type="synonym">Meligethes aeneus</name>
    <dbReference type="NCBI Taxonomy" id="1431903"/>
    <lineage>
        <taxon>Eukaryota</taxon>
        <taxon>Metazoa</taxon>
        <taxon>Ecdysozoa</taxon>
        <taxon>Arthropoda</taxon>
        <taxon>Hexapoda</taxon>
        <taxon>Insecta</taxon>
        <taxon>Pterygota</taxon>
        <taxon>Neoptera</taxon>
        <taxon>Endopterygota</taxon>
        <taxon>Coleoptera</taxon>
        <taxon>Polyphaga</taxon>
        <taxon>Cucujiformia</taxon>
        <taxon>Nitidulidae</taxon>
        <taxon>Meligethinae</taxon>
        <taxon>Brassicogethes</taxon>
    </lineage>
</organism>
<gene>
    <name evidence="2" type="ORF">MELIAE_LOCUS13322</name>
</gene>
<protein>
    <submittedName>
        <fullName evidence="2">Uncharacterized protein</fullName>
    </submittedName>
</protein>
<reference evidence="2" key="1">
    <citation type="submission" date="2021-12" db="EMBL/GenBank/DDBJ databases">
        <authorList>
            <person name="King R."/>
        </authorList>
    </citation>
    <scope>NUCLEOTIDE SEQUENCE</scope>
</reference>
<evidence type="ECO:0000313" key="3">
    <source>
        <dbReference type="Proteomes" id="UP001154078"/>
    </source>
</evidence>
<proteinExistence type="predicted"/>
<accession>A0A9P0BN16</accession>
<dbReference type="SMART" id="SM00205">
    <property type="entry name" value="THN"/>
    <property type="match status" value="1"/>
</dbReference>
<name>A0A9P0BN16_BRAAE</name>
<dbReference type="Gene3D" id="2.60.110.10">
    <property type="entry name" value="Thaumatin"/>
    <property type="match status" value="1"/>
</dbReference>
<dbReference type="SUPFAM" id="SSF49870">
    <property type="entry name" value="Osmotin, thaumatin-like protein"/>
    <property type="match status" value="1"/>
</dbReference>
<sequence length="175" mass="19556">MFFKIIVSALLVSTVFSRRVSINNYQQKELTVSITGRDDIKMPPHSQIPLDLEENWSGKISGCSEMCEGPRTEVELTLGAEMDQYDVSLINGWNLPMKIVPQNGDNCQASVCTPNMLHICPDEDRVLNARGIPVACRNSPMVFKKVCPNSITDENDRPAKVHNCHAEGYKVMFGQ</sequence>
<feature type="signal peptide" evidence="1">
    <location>
        <begin position="1"/>
        <end position="17"/>
    </location>
</feature>
<dbReference type="Pfam" id="PF00314">
    <property type="entry name" value="Thaumatin"/>
    <property type="match status" value="1"/>
</dbReference>
<dbReference type="InterPro" id="IPR001938">
    <property type="entry name" value="Thaumatin"/>
</dbReference>
<dbReference type="OrthoDB" id="430315at2759"/>
<dbReference type="Proteomes" id="UP001154078">
    <property type="component" value="Chromosome 9"/>
</dbReference>
<dbReference type="EMBL" id="OV121140">
    <property type="protein sequence ID" value="CAH0564875.1"/>
    <property type="molecule type" value="Genomic_DNA"/>
</dbReference>
<feature type="chain" id="PRO_5040431547" evidence="1">
    <location>
        <begin position="18"/>
        <end position="175"/>
    </location>
</feature>
<evidence type="ECO:0000256" key="1">
    <source>
        <dbReference type="SAM" id="SignalP"/>
    </source>
</evidence>
<keyword evidence="1" id="KW-0732">Signal</keyword>
<dbReference type="PANTHER" id="PTHR31048">
    <property type="entry name" value="OS03G0233200 PROTEIN"/>
    <property type="match status" value="1"/>
</dbReference>
<evidence type="ECO:0000313" key="2">
    <source>
        <dbReference type="EMBL" id="CAH0564875.1"/>
    </source>
</evidence>
<keyword evidence="3" id="KW-1185">Reference proteome</keyword>
<dbReference type="PROSITE" id="PS51367">
    <property type="entry name" value="THAUMATIN_2"/>
    <property type="match status" value="1"/>
</dbReference>
<dbReference type="AlphaFoldDB" id="A0A9P0BN16"/>
<dbReference type="InterPro" id="IPR037176">
    <property type="entry name" value="Osmotin/thaumatin-like_sf"/>
</dbReference>